<dbReference type="InterPro" id="IPR012337">
    <property type="entry name" value="RNaseH-like_sf"/>
</dbReference>
<feature type="domain" description="SPIN-DOC-like zinc-finger" evidence="1">
    <location>
        <begin position="15"/>
        <end position="57"/>
    </location>
</feature>
<dbReference type="PANTHER" id="PTHR45913:SF21">
    <property type="entry name" value="DUF4371 DOMAIN-CONTAINING PROTEIN"/>
    <property type="match status" value="1"/>
</dbReference>
<name>A0ABM5K073_DIAVI</name>
<accession>A0ABM5K073</accession>
<dbReference type="SUPFAM" id="SSF53098">
    <property type="entry name" value="Ribonuclease H-like"/>
    <property type="match status" value="1"/>
</dbReference>
<dbReference type="Pfam" id="PF18658">
    <property type="entry name" value="zf-C2H2_12"/>
    <property type="match status" value="1"/>
</dbReference>
<protein>
    <recommendedName>
        <fullName evidence="1">SPIN-DOC-like zinc-finger domain-containing protein</fullName>
    </recommendedName>
</protein>
<dbReference type="GeneID" id="126882659"/>
<evidence type="ECO:0000259" key="1">
    <source>
        <dbReference type="Pfam" id="PF18658"/>
    </source>
</evidence>
<reference evidence="2" key="1">
    <citation type="submission" date="2025-05" db="UniProtKB">
        <authorList>
            <consortium name="EnsemblMetazoa"/>
        </authorList>
    </citation>
    <scope>IDENTIFICATION</scope>
</reference>
<dbReference type="InterPro" id="IPR040647">
    <property type="entry name" value="SPIN-DOC_Znf-C2H2"/>
</dbReference>
<organism evidence="2 3">
    <name type="scientific">Diabrotica virgifera virgifera</name>
    <name type="common">western corn rootworm</name>
    <dbReference type="NCBI Taxonomy" id="50390"/>
    <lineage>
        <taxon>Eukaryota</taxon>
        <taxon>Metazoa</taxon>
        <taxon>Ecdysozoa</taxon>
        <taxon>Arthropoda</taxon>
        <taxon>Hexapoda</taxon>
        <taxon>Insecta</taxon>
        <taxon>Pterygota</taxon>
        <taxon>Neoptera</taxon>
        <taxon>Endopterygota</taxon>
        <taxon>Coleoptera</taxon>
        <taxon>Polyphaga</taxon>
        <taxon>Cucujiformia</taxon>
        <taxon>Chrysomeloidea</taxon>
        <taxon>Chrysomelidae</taxon>
        <taxon>Galerucinae</taxon>
        <taxon>Diabroticina</taxon>
        <taxon>Diabroticites</taxon>
        <taxon>Diabrotica</taxon>
    </lineage>
</organism>
<dbReference type="EnsemblMetazoa" id="XM_050647632.1">
    <property type="protein sequence ID" value="XP_050503589.1"/>
    <property type="gene ID" value="LOC126882659"/>
</dbReference>
<sequence>MNPSKNSKVYHFHIEWEDDYFFTQVKGKCICLLCHASIAVGKKGNVERHFNSTHPKINTEYPANNSIRKEKVKQLKNQLVRQQFVLLQVSDKTKATTLVSYKVSQVIAKKKKPFEDGEFIKECFVEAANCLFEGFKNKYEIMSAINSLQLSSRTVTRRVENMSDVVSQMKTDLQRCIFFSLQFDESTDISDTSQLAIFVRMIFDDFTSKEELVKIIPLKGPTRGEDIFSSVKDYFISEYIPLQKLVGITTDGAPAFTGVHNGFIALCRKDDTFPNFLTYQCIVHQQALCGTFLNADNVMKVVVKLVNQVRAHALQRRKFRTLIAEMNLEYGELLLPTEIRWLSKEKILRRFYELLPALIAFLKERKEDYSTLEEPEWLRDFGFLTDVTGKLNELNLQLQGKEKSILQMISEVKSFIAKLELWETNILEGNLKHFPCLKEVIEKEVVNVTQERTYRNVDQTEA</sequence>
<evidence type="ECO:0000313" key="2">
    <source>
        <dbReference type="EnsemblMetazoa" id="XP_050503589.1"/>
    </source>
</evidence>
<dbReference type="RefSeq" id="XP_050503589.1">
    <property type="nucleotide sequence ID" value="XM_050647632.1"/>
</dbReference>
<keyword evidence="3" id="KW-1185">Reference proteome</keyword>
<proteinExistence type="predicted"/>
<evidence type="ECO:0000313" key="3">
    <source>
        <dbReference type="Proteomes" id="UP001652700"/>
    </source>
</evidence>
<dbReference type="Proteomes" id="UP001652700">
    <property type="component" value="Unplaced"/>
</dbReference>
<dbReference type="PANTHER" id="PTHR45913">
    <property type="entry name" value="EPM2A-INTERACTING PROTEIN 1"/>
    <property type="match status" value="1"/>
</dbReference>